<accession>A0ABV2TUB2</accession>
<dbReference type="EMBL" id="JBEWYP010000001">
    <property type="protein sequence ID" value="MET7028035.1"/>
    <property type="molecule type" value="Genomic_DNA"/>
</dbReference>
<name>A0ABV2TUB2_9FLAO</name>
<dbReference type="Proteomes" id="UP001549773">
    <property type="component" value="Unassembled WGS sequence"/>
</dbReference>
<organism evidence="1 2">
    <name type="scientific">Sediminicola luteus</name>
    <dbReference type="NCBI Taxonomy" id="319238"/>
    <lineage>
        <taxon>Bacteria</taxon>
        <taxon>Pseudomonadati</taxon>
        <taxon>Bacteroidota</taxon>
        <taxon>Flavobacteriia</taxon>
        <taxon>Flavobacteriales</taxon>
        <taxon>Flavobacteriaceae</taxon>
        <taxon>Sediminicola</taxon>
    </lineage>
</organism>
<proteinExistence type="predicted"/>
<gene>
    <name evidence="1" type="ORF">ABXZ32_01440</name>
</gene>
<keyword evidence="2" id="KW-1185">Reference proteome</keyword>
<sequence>MYYRFISYLKFLWHSKNEHGVHSPFIFKYVTQCLYAKKKYSKDKAQNVVLKSLGYFQCQSLTIVPSSIDFESEVKKNFPTITVEPISVDLIYISDFTEDVLQAYIPNNKKVRNDTVVILGNIYKNRKSANLWEKLKESDKIKVTVDMYHCAALFFRKEQVKEHFKIRI</sequence>
<dbReference type="RefSeq" id="WP_354616903.1">
    <property type="nucleotide sequence ID" value="NZ_JBEWYP010000001.1"/>
</dbReference>
<evidence type="ECO:0000313" key="2">
    <source>
        <dbReference type="Proteomes" id="UP001549773"/>
    </source>
</evidence>
<comment type="caution">
    <text evidence="1">The sequence shown here is derived from an EMBL/GenBank/DDBJ whole genome shotgun (WGS) entry which is preliminary data.</text>
</comment>
<reference evidence="1 2" key="1">
    <citation type="submission" date="2024-07" db="EMBL/GenBank/DDBJ databases">
        <title>The genome sequence of type strain Sediminicola luteus GDMCC 1.2596T.</title>
        <authorList>
            <person name="Liu Y."/>
        </authorList>
    </citation>
    <scope>NUCLEOTIDE SEQUENCE [LARGE SCALE GENOMIC DNA]</scope>
    <source>
        <strain evidence="1 2">GDMCC 1.2596</strain>
    </source>
</reference>
<protein>
    <submittedName>
        <fullName evidence="1">Uncharacterized protein</fullName>
    </submittedName>
</protein>
<evidence type="ECO:0000313" key="1">
    <source>
        <dbReference type="EMBL" id="MET7028035.1"/>
    </source>
</evidence>